<dbReference type="OrthoDB" id="2595178at2759"/>
<keyword evidence="2" id="KW-1185">Reference proteome</keyword>
<dbReference type="EMBL" id="BRPK01000003">
    <property type="protein sequence ID" value="GLB35773.1"/>
    <property type="molecule type" value="Genomic_DNA"/>
</dbReference>
<comment type="caution">
    <text evidence="1">The sequence shown here is derived from an EMBL/GenBank/DDBJ whole genome shotgun (WGS) entry which is preliminary data.</text>
</comment>
<evidence type="ECO:0000313" key="2">
    <source>
        <dbReference type="Proteomes" id="UP001063166"/>
    </source>
</evidence>
<gene>
    <name evidence="1" type="ORF">LshimejAT787_0300610</name>
</gene>
<evidence type="ECO:0008006" key="3">
    <source>
        <dbReference type="Google" id="ProtNLM"/>
    </source>
</evidence>
<protein>
    <recommendedName>
        <fullName evidence="3">F-box domain-containing protein</fullName>
    </recommendedName>
</protein>
<dbReference type="AlphaFoldDB" id="A0A9P3PH08"/>
<reference evidence="1" key="1">
    <citation type="submission" date="2022-07" db="EMBL/GenBank/DDBJ databases">
        <title>The genome of Lyophyllum shimeji provides insight into the initial evolution of ectomycorrhizal fungal genome.</title>
        <authorList>
            <person name="Kobayashi Y."/>
            <person name="Shibata T."/>
            <person name="Hirakawa H."/>
            <person name="Shigenobu S."/>
            <person name="Nishiyama T."/>
            <person name="Yamada A."/>
            <person name="Hasebe M."/>
            <person name="Kawaguchi M."/>
        </authorList>
    </citation>
    <scope>NUCLEOTIDE SEQUENCE</scope>
    <source>
        <strain evidence="1">AT787</strain>
    </source>
</reference>
<proteinExistence type="predicted"/>
<evidence type="ECO:0000313" key="1">
    <source>
        <dbReference type="EMBL" id="GLB35773.1"/>
    </source>
</evidence>
<name>A0A9P3PH08_LYOSH</name>
<sequence>MSSSQSILLSPRPYARFSGKLLLLPLLPAPKPLKSLPSEIWSEIIAYVLLSEGPRAAAGPLLRICKGFTEIALPLVYAAVELPTIVSLEKFQQRLHLAEQKWDSIRRIPYSAPGRWVQTLDLSRLAFTGQAQALQFDSILTKLFPLVPFLARLTMNPSFVLSRRAMAALGEREGAVKLRALEGISYIPGRMPSWDQDPLIQLLRNCPHLEEIDVIGQGPDPVELEFTFRDDEAAHSLSAFDAQFTTHDDPALFSPSLSPKIDDNALRRHPLSVFAHFAIYLGPWQNVAVSPLIHAKVMADQTSSFPYHAPPDISRPATSVA</sequence>
<accession>A0A9P3PH08</accession>
<dbReference type="Proteomes" id="UP001063166">
    <property type="component" value="Unassembled WGS sequence"/>
</dbReference>
<organism evidence="1 2">
    <name type="scientific">Lyophyllum shimeji</name>
    <name type="common">Hon-shimeji</name>
    <name type="synonym">Tricholoma shimeji</name>
    <dbReference type="NCBI Taxonomy" id="47721"/>
    <lineage>
        <taxon>Eukaryota</taxon>
        <taxon>Fungi</taxon>
        <taxon>Dikarya</taxon>
        <taxon>Basidiomycota</taxon>
        <taxon>Agaricomycotina</taxon>
        <taxon>Agaricomycetes</taxon>
        <taxon>Agaricomycetidae</taxon>
        <taxon>Agaricales</taxon>
        <taxon>Tricholomatineae</taxon>
        <taxon>Lyophyllaceae</taxon>
        <taxon>Lyophyllum</taxon>
    </lineage>
</organism>